<keyword evidence="3" id="KW-1185">Reference proteome</keyword>
<evidence type="ECO:0000313" key="2">
    <source>
        <dbReference type="EMBL" id="KAB1073918.1"/>
    </source>
</evidence>
<evidence type="ECO:0000256" key="1">
    <source>
        <dbReference type="SAM" id="SignalP"/>
    </source>
</evidence>
<reference evidence="2 3" key="1">
    <citation type="submission" date="2019-09" db="EMBL/GenBank/DDBJ databases">
        <title>YIM 132548 draft genome.</title>
        <authorList>
            <person name="Jiang L."/>
        </authorList>
    </citation>
    <scope>NUCLEOTIDE SEQUENCE [LARGE SCALE GENOMIC DNA]</scope>
    <source>
        <strain evidence="2 3">YIM 132548</strain>
    </source>
</reference>
<protein>
    <recommendedName>
        <fullName evidence="4">DUF4189 domain-containing protein</fullName>
    </recommendedName>
</protein>
<feature type="signal peptide" evidence="1">
    <location>
        <begin position="1"/>
        <end position="26"/>
    </location>
</feature>
<comment type="caution">
    <text evidence="2">The sequence shown here is derived from an EMBL/GenBank/DDBJ whole genome shotgun (WGS) entry which is preliminary data.</text>
</comment>
<evidence type="ECO:0008006" key="4">
    <source>
        <dbReference type="Google" id="ProtNLM"/>
    </source>
</evidence>
<gene>
    <name evidence="2" type="ORF">F6X51_09290</name>
</gene>
<dbReference type="AlphaFoldDB" id="A0A6N6MSL9"/>
<sequence length="116" mass="11749">MRRSALGLGALFSAALIASLAHTAIAGPDGETPSPAPAHVEKTFLIPSSEGYGVGDCLSDGKSECGQVVANAWCEAQGFAAAGSYGIAAADEYTGAIEAAPAPKLDERPIRITCRD</sequence>
<dbReference type="EMBL" id="VZZJ01000006">
    <property type="protein sequence ID" value="KAB1073918.1"/>
    <property type="molecule type" value="Genomic_DNA"/>
</dbReference>
<proteinExistence type="predicted"/>
<evidence type="ECO:0000313" key="3">
    <source>
        <dbReference type="Proteomes" id="UP000441523"/>
    </source>
</evidence>
<dbReference type="RefSeq" id="WP_150962961.1">
    <property type="nucleotide sequence ID" value="NZ_VZZJ01000006.1"/>
</dbReference>
<feature type="chain" id="PRO_5027001595" description="DUF4189 domain-containing protein" evidence="1">
    <location>
        <begin position="27"/>
        <end position="116"/>
    </location>
</feature>
<organism evidence="2 3">
    <name type="scientific">Methylobacterium planeticum</name>
    <dbReference type="NCBI Taxonomy" id="2615211"/>
    <lineage>
        <taxon>Bacteria</taxon>
        <taxon>Pseudomonadati</taxon>
        <taxon>Pseudomonadota</taxon>
        <taxon>Alphaproteobacteria</taxon>
        <taxon>Hyphomicrobiales</taxon>
        <taxon>Methylobacteriaceae</taxon>
        <taxon>Methylobacterium</taxon>
    </lineage>
</organism>
<dbReference type="Proteomes" id="UP000441523">
    <property type="component" value="Unassembled WGS sequence"/>
</dbReference>
<keyword evidence="1" id="KW-0732">Signal</keyword>
<accession>A0A6N6MSL9</accession>
<name>A0A6N6MSL9_9HYPH</name>